<evidence type="ECO:0000256" key="9">
    <source>
        <dbReference type="ARBA" id="ARBA00022840"/>
    </source>
</evidence>
<feature type="region of interest" description="Disordered" evidence="13">
    <location>
        <begin position="500"/>
        <end position="559"/>
    </location>
</feature>
<dbReference type="InterPro" id="IPR000719">
    <property type="entry name" value="Prot_kinase_dom"/>
</dbReference>
<dbReference type="Pfam" id="PF21115">
    <property type="entry name" value="UBA_BRSK"/>
    <property type="match status" value="1"/>
</dbReference>
<dbReference type="HOGENOM" id="CLU_000288_156_1_1"/>
<evidence type="ECO:0000256" key="1">
    <source>
        <dbReference type="ARBA" id="ARBA00001946"/>
    </source>
</evidence>
<comment type="catalytic activity">
    <reaction evidence="12">
        <text>L-seryl-[protein] + ATP = O-phospho-L-seryl-[protein] + ADP + H(+)</text>
        <dbReference type="Rhea" id="RHEA:17989"/>
        <dbReference type="Rhea" id="RHEA-COMP:9863"/>
        <dbReference type="Rhea" id="RHEA-COMP:11604"/>
        <dbReference type="ChEBI" id="CHEBI:15378"/>
        <dbReference type="ChEBI" id="CHEBI:29999"/>
        <dbReference type="ChEBI" id="CHEBI:30616"/>
        <dbReference type="ChEBI" id="CHEBI:83421"/>
        <dbReference type="ChEBI" id="CHEBI:456216"/>
        <dbReference type="EC" id="2.7.11.1"/>
    </reaction>
</comment>
<dbReference type="Pfam" id="PF00069">
    <property type="entry name" value="Pkinase"/>
    <property type="match status" value="1"/>
</dbReference>
<sequence length="559" mass="61473">GEKYDGRKADVWSCGVILYALLVGALPFDDDNLRQLLEKVKRGVFHIPHFVPPDCQSLLRGMIEVNPDRRLTLAEINRHPWVTAGGKGELELELPMMEVVQTHVIPTATAVDPDVLNAICSLGCFKEKEKLIQELLSASHNTEKVIYFLLLERKRRRPALEDDDEIAQKSRSELDAVDPPRKRLDTCRINGTNAPSYGQISEGSPLTPRRSPRERGDCGIPPGSPGGNSSGSTSASPSVHHRANSGPTIAISMFHDPDSNSVVNPNGSPMMNNSSPGMPGSPCNTPGGQLWKTRLTNIKNSFLGSPRFHRRKMQVSADEVHLTPESSPELTKRSWFGNLITTEKDETFTILVKGKPIATVKAHLIHAFLSMAELSHSVVSPTSFRVEYKRNGNGPVMFQRHVKFQVDISAICKQGDIADMLFALTFTLLSGNIRRFRRICEHIQSQVCSKRFPGPSSPPTVTSVTQAVSESSSCGSVSSERLSYKRQVIENDMENDSIFSYKSGNGRRASTTNNNNANPVDIPGSPIAVRSNSETAEHERNRELQSERQATTMSGSAIA</sequence>
<protein>
    <recommendedName>
        <fullName evidence="3">non-specific serine/threonine protein kinase</fullName>
        <ecNumber evidence="3">2.7.11.1</ecNumber>
    </recommendedName>
</protein>
<dbReference type="PANTHER" id="PTHR24346">
    <property type="entry name" value="MAP/MICROTUBULE AFFINITY-REGULATING KINASE"/>
    <property type="match status" value="1"/>
</dbReference>
<evidence type="ECO:0000256" key="6">
    <source>
        <dbReference type="ARBA" id="ARBA00022723"/>
    </source>
</evidence>
<dbReference type="CDD" id="cd14340">
    <property type="entry name" value="UBA_BRSK"/>
    <property type="match status" value="1"/>
</dbReference>
<name>B4ITX4_DROYA</name>
<comment type="catalytic activity">
    <reaction evidence="11">
        <text>L-threonyl-[protein] + ATP = O-phospho-L-threonyl-[protein] + ADP + H(+)</text>
        <dbReference type="Rhea" id="RHEA:46608"/>
        <dbReference type="Rhea" id="RHEA-COMP:11060"/>
        <dbReference type="Rhea" id="RHEA-COMP:11605"/>
        <dbReference type="ChEBI" id="CHEBI:15378"/>
        <dbReference type="ChEBI" id="CHEBI:30013"/>
        <dbReference type="ChEBI" id="CHEBI:30616"/>
        <dbReference type="ChEBI" id="CHEBI:61977"/>
        <dbReference type="ChEBI" id="CHEBI:456216"/>
        <dbReference type="EC" id="2.7.11.1"/>
    </reaction>
</comment>
<evidence type="ECO:0000256" key="4">
    <source>
        <dbReference type="ARBA" id="ARBA00022527"/>
    </source>
</evidence>
<keyword evidence="16" id="KW-1185">Reference proteome</keyword>
<feature type="region of interest" description="Disordered" evidence="13">
    <location>
        <begin position="160"/>
        <end position="244"/>
    </location>
</feature>
<evidence type="ECO:0000256" key="12">
    <source>
        <dbReference type="ARBA" id="ARBA00048679"/>
    </source>
</evidence>
<feature type="compositionally biased region" description="Basic and acidic residues" evidence="13">
    <location>
        <begin position="535"/>
        <end position="546"/>
    </location>
</feature>
<comment type="similarity">
    <text evidence="2">Belongs to the protein kinase superfamily. CAMK Ser/Thr protein kinase family. SNF1 subfamily.</text>
</comment>
<dbReference type="AlphaFoldDB" id="B4ITX4"/>
<dbReference type="OrthoDB" id="504170at2759"/>
<evidence type="ECO:0000313" key="15">
    <source>
        <dbReference type="EMBL" id="EDW99837.2"/>
    </source>
</evidence>
<dbReference type="Proteomes" id="UP000002282">
    <property type="component" value="Unassembled WGS sequence"/>
</dbReference>
<keyword evidence="6" id="KW-0479">Metal-binding</keyword>
<evidence type="ECO:0000313" key="16">
    <source>
        <dbReference type="Proteomes" id="UP000002282"/>
    </source>
</evidence>
<evidence type="ECO:0000256" key="13">
    <source>
        <dbReference type="SAM" id="MobiDB-lite"/>
    </source>
</evidence>
<feature type="non-terminal residue" evidence="15">
    <location>
        <position position="1"/>
    </location>
</feature>
<keyword evidence="4" id="KW-0723">Serine/threonine-protein kinase</keyword>
<dbReference type="EC" id="2.7.11.1" evidence="3"/>
<dbReference type="PANTHER" id="PTHR24346:SF36">
    <property type="entry name" value="SERINE_THREONINE-PROTEIN KINASE BRSK1 ISOFORM X1-RELATED"/>
    <property type="match status" value="1"/>
</dbReference>
<accession>B4ITX4</accession>
<keyword evidence="8" id="KW-0418">Kinase</keyword>
<evidence type="ECO:0000256" key="10">
    <source>
        <dbReference type="ARBA" id="ARBA00022842"/>
    </source>
</evidence>
<dbReference type="GO" id="GO:0005524">
    <property type="term" value="F:ATP binding"/>
    <property type="evidence" value="ECO:0007669"/>
    <property type="project" value="UniProtKB-KW"/>
</dbReference>
<feature type="compositionally biased region" description="Low complexity" evidence="13">
    <location>
        <begin position="504"/>
        <end position="518"/>
    </location>
</feature>
<keyword evidence="5" id="KW-0808">Transferase</keyword>
<dbReference type="Gene3D" id="1.10.510.10">
    <property type="entry name" value="Transferase(Phosphotransferase) domain 1"/>
    <property type="match status" value="1"/>
</dbReference>
<dbReference type="InterPro" id="IPR011009">
    <property type="entry name" value="Kinase-like_dom_sf"/>
</dbReference>
<reference evidence="15 16" key="1">
    <citation type="journal article" date="2007" name="Nature">
        <title>Evolution of genes and genomes on the Drosophila phylogeny.</title>
        <authorList>
            <consortium name="Drosophila 12 Genomes Consortium"/>
            <person name="Clark A.G."/>
            <person name="Eisen M.B."/>
            <person name="Smith D.R."/>
            <person name="Bergman C.M."/>
            <person name="Oliver B."/>
            <person name="Markow T.A."/>
            <person name="Kaufman T.C."/>
            <person name="Kellis M."/>
            <person name="Gelbart W."/>
            <person name="Iyer V.N."/>
            <person name="Pollard D.A."/>
            <person name="Sackton T.B."/>
            <person name="Larracuente A.M."/>
            <person name="Singh N.D."/>
            <person name="Abad J.P."/>
            <person name="Abt D.N."/>
            <person name="Adryan B."/>
            <person name="Aguade M."/>
            <person name="Akashi H."/>
            <person name="Anderson W.W."/>
            <person name="Aquadro C.F."/>
            <person name="Ardell D.H."/>
            <person name="Arguello R."/>
            <person name="Artieri C.G."/>
            <person name="Barbash D.A."/>
            <person name="Barker D."/>
            <person name="Barsanti P."/>
            <person name="Batterham P."/>
            <person name="Batzoglou S."/>
            <person name="Begun D."/>
            <person name="Bhutkar A."/>
            <person name="Blanco E."/>
            <person name="Bosak S.A."/>
            <person name="Bradley R.K."/>
            <person name="Brand A.D."/>
            <person name="Brent M.R."/>
            <person name="Brooks A.N."/>
            <person name="Brown R.H."/>
            <person name="Butlin R.K."/>
            <person name="Caggese C."/>
            <person name="Calvi B.R."/>
            <person name="Bernardo de Carvalho A."/>
            <person name="Caspi A."/>
            <person name="Castrezana S."/>
            <person name="Celniker S.E."/>
            <person name="Chang J.L."/>
            <person name="Chapple C."/>
            <person name="Chatterji S."/>
            <person name="Chinwalla A."/>
            <person name="Civetta A."/>
            <person name="Clifton S.W."/>
            <person name="Comeron J.M."/>
            <person name="Costello J.C."/>
            <person name="Coyne J.A."/>
            <person name="Daub J."/>
            <person name="David R.G."/>
            <person name="Delcher A.L."/>
            <person name="Delehaunty K."/>
            <person name="Do C.B."/>
            <person name="Ebling H."/>
            <person name="Edwards K."/>
            <person name="Eickbush T."/>
            <person name="Evans J.D."/>
            <person name="Filipski A."/>
            <person name="Findeiss S."/>
            <person name="Freyhult E."/>
            <person name="Fulton L."/>
            <person name="Fulton R."/>
            <person name="Garcia A.C."/>
            <person name="Gardiner A."/>
            <person name="Garfield D.A."/>
            <person name="Garvin B.E."/>
            <person name="Gibson G."/>
            <person name="Gilbert D."/>
            <person name="Gnerre S."/>
            <person name="Godfrey J."/>
            <person name="Good R."/>
            <person name="Gotea V."/>
            <person name="Gravely B."/>
            <person name="Greenberg A.J."/>
            <person name="Griffiths-Jones S."/>
            <person name="Gross S."/>
            <person name="Guigo R."/>
            <person name="Gustafson E.A."/>
            <person name="Haerty W."/>
            <person name="Hahn M.W."/>
            <person name="Halligan D.L."/>
            <person name="Halpern A.L."/>
            <person name="Halter G.M."/>
            <person name="Han M.V."/>
            <person name="Heger A."/>
            <person name="Hillier L."/>
            <person name="Hinrichs A.S."/>
            <person name="Holmes I."/>
            <person name="Hoskins R.A."/>
            <person name="Hubisz M.J."/>
            <person name="Hultmark D."/>
            <person name="Huntley M.A."/>
            <person name="Jaffe D.B."/>
            <person name="Jagadeeshan S."/>
            <person name="Jeck W.R."/>
            <person name="Johnson J."/>
            <person name="Jones C.D."/>
            <person name="Jordan W.C."/>
            <person name="Karpen G.H."/>
            <person name="Kataoka E."/>
            <person name="Keightley P.D."/>
            <person name="Kheradpour P."/>
            <person name="Kirkness E.F."/>
            <person name="Koerich L.B."/>
            <person name="Kristiansen K."/>
            <person name="Kudrna D."/>
            <person name="Kulathinal R.J."/>
            <person name="Kumar S."/>
            <person name="Kwok R."/>
            <person name="Lander E."/>
            <person name="Langley C.H."/>
            <person name="Lapoint R."/>
            <person name="Lazzaro B.P."/>
            <person name="Lee S.J."/>
            <person name="Levesque L."/>
            <person name="Li R."/>
            <person name="Lin C.F."/>
            <person name="Lin M.F."/>
            <person name="Lindblad-Toh K."/>
            <person name="Llopart A."/>
            <person name="Long M."/>
            <person name="Low L."/>
            <person name="Lozovsky E."/>
            <person name="Lu J."/>
            <person name="Luo M."/>
            <person name="Machado C.A."/>
            <person name="Makalowski W."/>
            <person name="Marzo M."/>
            <person name="Matsuda M."/>
            <person name="Matzkin L."/>
            <person name="McAllister B."/>
            <person name="McBride C.S."/>
            <person name="McKernan B."/>
            <person name="McKernan K."/>
            <person name="Mendez-Lago M."/>
            <person name="Minx P."/>
            <person name="Mollenhauer M.U."/>
            <person name="Montooth K."/>
            <person name="Mount S.M."/>
            <person name="Mu X."/>
            <person name="Myers E."/>
            <person name="Negre B."/>
            <person name="Newfeld S."/>
            <person name="Nielsen R."/>
            <person name="Noor M.A."/>
            <person name="O'Grady P."/>
            <person name="Pachter L."/>
            <person name="Papaceit M."/>
            <person name="Parisi M.J."/>
            <person name="Parisi M."/>
            <person name="Parts L."/>
            <person name="Pedersen J.S."/>
            <person name="Pesole G."/>
            <person name="Phillippy A.M."/>
            <person name="Ponting C.P."/>
            <person name="Pop M."/>
            <person name="Porcelli D."/>
            <person name="Powell J.R."/>
            <person name="Prohaska S."/>
            <person name="Pruitt K."/>
            <person name="Puig M."/>
            <person name="Quesneville H."/>
            <person name="Ram K.R."/>
            <person name="Rand D."/>
            <person name="Rasmussen M.D."/>
            <person name="Reed L.K."/>
            <person name="Reenan R."/>
            <person name="Reily A."/>
            <person name="Remington K.A."/>
            <person name="Rieger T.T."/>
            <person name="Ritchie M.G."/>
            <person name="Robin C."/>
            <person name="Rogers Y.H."/>
            <person name="Rohde C."/>
            <person name="Rozas J."/>
            <person name="Rubenfield M.J."/>
            <person name="Ruiz A."/>
            <person name="Russo S."/>
            <person name="Salzberg S.L."/>
            <person name="Sanchez-Gracia A."/>
            <person name="Saranga D.J."/>
            <person name="Sato H."/>
            <person name="Schaeffer S.W."/>
            <person name="Schatz M.C."/>
            <person name="Schlenke T."/>
            <person name="Schwartz R."/>
            <person name="Segarra C."/>
            <person name="Singh R.S."/>
            <person name="Sirot L."/>
            <person name="Sirota M."/>
            <person name="Sisneros N.B."/>
            <person name="Smith C.D."/>
            <person name="Smith T.F."/>
            <person name="Spieth J."/>
            <person name="Stage D.E."/>
            <person name="Stark A."/>
            <person name="Stephan W."/>
            <person name="Strausberg R.L."/>
            <person name="Strempel S."/>
            <person name="Sturgill D."/>
            <person name="Sutton G."/>
            <person name="Sutton G.G."/>
            <person name="Tao W."/>
            <person name="Teichmann S."/>
            <person name="Tobari Y.N."/>
            <person name="Tomimura Y."/>
            <person name="Tsolas J.M."/>
            <person name="Valente V.L."/>
            <person name="Venter E."/>
            <person name="Venter J.C."/>
            <person name="Vicario S."/>
            <person name="Vieira F.G."/>
            <person name="Vilella A.J."/>
            <person name="Villasante A."/>
            <person name="Walenz B."/>
            <person name="Wang J."/>
            <person name="Wasserman M."/>
            <person name="Watts T."/>
            <person name="Wilson D."/>
            <person name="Wilson R.K."/>
            <person name="Wing R.A."/>
            <person name="Wolfner M.F."/>
            <person name="Wong A."/>
            <person name="Wong G.K."/>
            <person name="Wu C.I."/>
            <person name="Wu G."/>
            <person name="Yamamoto D."/>
            <person name="Yang H.P."/>
            <person name="Yang S.P."/>
            <person name="Yorke J.A."/>
            <person name="Yoshida K."/>
            <person name="Zdobnov E."/>
            <person name="Zhang P."/>
            <person name="Zhang Y."/>
            <person name="Zimin A.V."/>
            <person name="Baldwin J."/>
            <person name="Abdouelleil A."/>
            <person name="Abdulkadir J."/>
            <person name="Abebe A."/>
            <person name="Abera B."/>
            <person name="Abreu J."/>
            <person name="Acer S.C."/>
            <person name="Aftuck L."/>
            <person name="Alexander A."/>
            <person name="An P."/>
            <person name="Anderson E."/>
            <person name="Anderson S."/>
            <person name="Arachi H."/>
            <person name="Azer M."/>
            <person name="Bachantsang P."/>
            <person name="Barry A."/>
            <person name="Bayul T."/>
            <person name="Berlin A."/>
            <person name="Bessette D."/>
            <person name="Bloom T."/>
            <person name="Blye J."/>
            <person name="Boguslavskiy L."/>
            <person name="Bonnet C."/>
            <person name="Boukhgalter B."/>
            <person name="Bourzgui I."/>
            <person name="Brown A."/>
            <person name="Cahill P."/>
            <person name="Channer S."/>
            <person name="Cheshatsang Y."/>
            <person name="Chuda L."/>
            <person name="Citroen M."/>
            <person name="Collymore A."/>
            <person name="Cooke P."/>
            <person name="Costello M."/>
            <person name="D'Aco K."/>
            <person name="Daza R."/>
            <person name="De Haan G."/>
            <person name="DeGray S."/>
            <person name="DeMaso C."/>
            <person name="Dhargay N."/>
            <person name="Dooley K."/>
            <person name="Dooley E."/>
            <person name="Doricent M."/>
            <person name="Dorje P."/>
            <person name="Dorjee K."/>
            <person name="Dupes A."/>
            <person name="Elong R."/>
            <person name="Falk J."/>
            <person name="Farina A."/>
            <person name="Faro S."/>
            <person name="Ferguson D."/>
            <person name="Fisher S."/>
            <person name="Foley C.D."/>
            <person name="Franke A."/>
            <person name="Friedrich D."/>
            <person name="Gadbois L."/>
            <person name="Gearin G."/>
            <person name="Gearin C.R."/>
            <person name="Giannoukos G."/>
            <person name="Goode T."/>
            <person name="Graham J."/>
            <person name="Grandbois E."/>
            <person name="Grewal S."/>
            <person name="Gyaltsen K."/>
            <person name="Hafez N."/>
            <person name="Hagos B."/>
            <person name="Hall J."/>
            <person name="Henson C."/>
            <person name="Hollinger A."/>
            <person name="Honan T."/>
            <person name="Huard M.D."/>
            <person name="Hughes L."/>
            <person name="Hurhula B."/>
            <person name="Husby M.E."/>
            <person name="Kamat A."/>
            <person name="Kanga B."/>
            <person name="Kashin S."/>
            <person name="Khazanovich D."/>
            <person name="Kisner P."/>
            <person name="Lance K."/>
            <person name="Lara M."/>
            <person name="Lee W."/>
            <person name="Lennon N."/>
            <person name="Letendre F."/>
            <person name="LeVine R."/>
            <person name="Lipovsky A."/>
            <person name="Liu X."/>
            <person name="Liu J."/>
            <person name="Liu S."/>
            <person name="Lokyitsang T."/>
            <person name="Lokyitsang Y."/>
            <person name="Lubonja R."/>
            <person name="Lui A."/>
            <person name="MacDonald P."/>
            <person name="Magnisalis V."/>
            <person name="Maru K."/>
            <person name="Matthews C."/>
            <person name="McCusker W."/>
            <person name="McDonough S."/>
            <person name="Mehta T."/>
            <person name="Meldrim J."/>
            <person name="Meneus L."/>
            <person name="Mihai O."/>
            <person name="Mihalev A."/>
            <person name="Mihova T."/>
            <person name="Mittelman R."/>
            <person name="Mlenga V."/>
            <person name="Montmayeur A."/>
            <person name="Mulrain L."/>
            <person name="Navidi A."/>
            <person name="Naylor J."/>
            <person name="Negash T."/>
            <person name="Nguyen T."/>
            <person name="Nguyen N."/>
            <person name="Nicol R."/>
            <person name="Norbu C."/>
            <person name="Norbu N."/>
            <person name="Novod N."/>
            <person name="O'Neill B."/>
            <person name="Osman S."/>
            <person name="Markiewicz E."/>
            <person name="Oyono O.L."/>
            <person name="Patti C."/>
            <person name="Phunkhang P."/>
            <person name="Pierre F."/>
            <person name="Priest M."/>
            <person name="Raghuraman S."/>
            <person name="Rege F."/>
            <person name="Reyes R."/>
            <person name="Rise C."/>
            <person name="Rogov P."/>
            <person name="Ross K."/>
            <person name="Ryan E."/>
            <person name="Settipalli S."/>
            <person name="Shea T."/>
            <person name="Sherpa N."/>
            <person name="Shi L."/>
            <person name="Shih D."/>
            <person name="Sparrow T."/>
            <person name="Spaulding J."/>
            <person name="Stalker J."/>
            <person name="Stange-Thomann N."/>
            <person name="Stavropoulos S."/>
            <person name="Stone C."/>
            <person name="Strader C."/>
            <person name="Tesfaye S."/>
            <person name="Thomson T."/>
            <person name="Thoulutsang Y."/>
            <person name="Thoulutsang D."/>
            <person name="Topham K."/>
            <person name="Topping I."/>
            <person name="Tsamla T."/>
            <person name="Vassiliev H."/>
            <person name="Vo A."/>
            <person name="Wangchuk T."/>
            <person name="Wangdi T."/>
            <person name="Weiand M."/>
            <person name="Wilkinson J."/>
            <person name="Wilson A."/>
            <person name="Yadav S."/>
            <person name="Young G."/>
            <person name="Yu Q."/>
            <person name="Zembek L."/>
            <person name="Zhong D."/>
            <person name="Zimmer A."/>
            <person name="Zwirko Z."/>
            <person name="Jaffe D.B."/>
            <person name="Alvarez P."/>
            <person name="Brockman W."/>
            <person name="Butler J."/>
            <person name="Chin C."/>
            <person name="Gnerre S."/>
            <person name="Grabherr M."/>
            <person name="Kleber M."/>
            <person name="Mauceli E."/>
            <person name="MacCallum I."/>
        </authorList>
    </citation>
    <scope>NUCLEOTIDE SEQUENCE [LARGE SCALE GENOMIC DNA]</scope>
    <source>
        <strain evidence="16">Tai18E2 / Tucson 14021-0261.01</strain>
    </source>
</reference>
<dbReference type="GO" id="GO:0035556">
    <property type="term" value="P:intracellular signal transduction"/>
    <property type="evidence" value="ECO:0007669"/>
    <property type="project" value="TreeGrafter"/>
</dbReference>
<evidence type="ECO:0000256" key="11">
    <source>
        <dbReference type="ARBA" id="ARBA00047899"/>
    </source>
</evidence>
<evidence type="ECO:0000256" key="2">
    <source>
        <dbReference type="ARBA" id="ARBA00006234"/>
    </source>
</evidence>
<gene>
    <name evidence="15" type="primary">Dyak\GE22865</name>
    <name evidence="15" type="synonym">dyak_GLEANR_6627</name>
    <name evidence="15" type="synonym">GE22865</name>
    <name evidence="15" type="ORF">Dyak_GE22865</name>
</gene>
<keyword evidence="10" id="KW-0460">Magnesium</keyword>
<evidence type="ECO:0000256" key="8">
    <source>
        <dbReference type="ARBA" id="ARBA00022777"/>
    </source>
</evidence>
<evidence type="ECO:0000259" key="14">
    <source>
        <dbReference type="PROSITE" id="PS50011"/>
    </source>
</evidence>
<dbReference type="InterPro" id="IPR048622">
    <property type="entry name" value="BRSK1_2-like_UBA"/>
</dbReference>
<dbReference type="GO" id="GO:0006487">
    <property type="term" value="P:protein N-linked glycosylation"/>
    <property type="evidence" value="ECO:0007669"/>
    <property type="project" value="EnsemblMetazoa"/>
</dbReference>
<dbReference type="Pfam" id="PF21122">
    <property type="entry name" value="KA1_BRSK"/>
    <property type="match status" value="1"/>
</dbReference>
<feature type="domain" description="Protein kinase" evidence="14">
    <location>
        <begin position="1"/>
        <end position="82"/>
    </location>
</feature>
<keyword evidence="9" id="KW-0067">ATP-binding</keyword>
<feature type="compositionally biased region" description="Polar residues" evidence="13">
    <location>
        <begin position="547"/>
        <end position="559"/>
    </location>
</feature>
<feature type="compositionally biased region" description="Polar residues" evidence="13">
    <location>
        <begin position="189"/>
        <end position="204"/>
    </location>
</feature>
<dbReference type="EMBL" id="CH891734">
    <property type="protein sequence ID" value="EDW99837.2"/>
    <property type="molecule type" value="Genomic_DNA"/>
</dbReference>
<evidence type="ECO:0000256" key="7">
    <source>
        <dbReference type="ARBA" id="ARBA00022741"/>
    </source>
</evidence>
<evidence type="ECO:0000256" key="5">
    <source>
        <dbReference type="ARBA" id="ARBA00022679"/>
    </source>
</evidence>
<reference evidence="15 16" key="2">
    <citation type="journal article" date="2007" name="PLoS Biol.">
        <title>Principles of genome evolution in the Drosophila melanogaster species group.</title>
        <authorList>
            <person name="Ranz J.M."/>
            <person name="Maurin D."/>
            <person name="Chan Y.S."/>
            <person name="von Grotthuss M."/>
            <person name="Hillier L.W."/>
            <person name="Roote J."/>
            <person name="Ashburner M."/>
            <person name="Bergman C.M."/>
        </authorList>
    </citation>
    <scope>NUCLEOTIDE SEQUENCE [LARGE SCALE GENOMIC DNA]</scope>
    <source>
        <strain evidence="16">Tai18E2 / Tucson 14021-0261.01</strain>
    </source>
</reference>
<organism evidence="15 16">
    <name type="scientific">Drosophila yakuba</name>
    <name type="common">Fruit fly</name>
    <dbReference type="NCBI Taxonomy" id="7245"/>
    <lineage>
        <taxon>Eukaryota</taxon>
        <taxon>Metazoa</taxon>
        <taxon>Ecdysozoa</taxon>
        <taxon>Arthropoda</taxon>
        <taxon>Hexapoda</taxon>
        <taxon>Insecta</taxon>
        <taxon>Pterygota</taxon>
        <taxon>Neoptera</taxon>
        <taxon>Endopterygota</taxon>
        <taxon>Diptera</taxon>
        <taxon>Brachycera</taxon>
        <taxon>Muscomorpha</taxon>
        <taxon>Ephydroidea</taxon>
        <taxon>Drosophilidae</taxon>
        <taxon>Drosophila</taxon>
        <taxon>Sophophora</taxon>
    </lineage>
</organism>
<dbReference type="SMR" id="B4ITX4"/>
<dbReference type="GO" id="GO:0046872">
    <property type="term" value="F:metal ion binding"/>
    <property type="evidence" value="ECO:0007669"/>
    <property type="project" value="UniProtKB-KW"/>
</dbReference>
<feature type="compositionally biased region" description="Basic and acidic residues" evidence="13">
    <location>
        <begin position="166"/>
        <end position="186"/>
    </location>
</feature>
<dbReference type="PROSITE" id="PS50011">
    <property type="entry name" value="PROTEIN_KINASE_DOM"/>
    <property type="match status" value="1"/>
</dbReference>
<dbReference type="GO" id="GO:0005737">
    <property type="term" value="C:cytoplasm"/>
    <property type="evidence" value="ECO:0007669"/>
    <property type="project" value="TreeGrafter"/>
</dbReference>
<keyword evidence="7" id="KW-0547">Nucleotide-binding</keyword>
<evidence type="ECO:0000256" key="3">
    <source>
        <dbReference type="ARBA" id="ARBA00012513"/>
    </source>
</evidence>
<dbReference type="KEGG" id="dya:Dyak_GE22865"/>
<dbReference type="GO" id="GO:0007528">
    <property type="term" value="P:neuromuscular junction development"/>
    <property type="evidence" value="ECO:0007669"/>
    <property type="project" value="EnsemblMetazoa"/>
</dbReference>
<proteinExistence type="inferred from homology"/>
<dbReference type="SUPFAM" id="SSF56112">
    <property type="entry name" value="Protein kinase-like (PK-like)"/>
    <property type="match status" value="1"/>
</dbReference>
<dbReference type="GO" id="GO:0004674">
    <property type="term" value="F:protein serine/threonine kinase activity"/>
    <property type="evidence" value="ECO:0007669"/>
    <property type="project" value="UniProtKB-KW"/>
</dbReference>
<comment type="cofactor">
    <cofactor evidence="1">
        <name>Mg(2+)</name>
        <dbReference type="ChEBI" id="CHEBI:18420"/>
    </cofactor>
</comment>
<dbReference type="FunFam" id="1.10.510.10:FF:002499">
    <property type="match status" value="1"/>
</dbReference>